<evidence type="ECO:0000313" key="2">
    <source>
        <dbReference type="Proteomes" id="UP000799772"/>
    </source>
</evidence>
<dbReference type="OrthoDB" id="5410365at2759"/>
<sequence length="284" mass="30844">MTSPRRFFLLPEPLPSDTILTLLGRIVSHKLRPAEQFAPLAPTSGSLIPKHNPEDIIPTLLPAPIISTDAHSILTTARENSISVGLSDLFGLDLGRETELRVELESDEVKRYVLGHDPADVFDTLMSNDHYSADVEKLFARSGKNHAYFVTGFLTTTGTKWTRGMTKARSVGINVTVPVTAIAGAPMAFGNPNIAPKTTRKAGVDVSETVATEQVFAVSYNVVKISYRYERAQGGIKKVVKIGAPQRANAKTLALGEDDDTRTENSLDGEVDFYLSDDDDAVSD</sequence>
<dbReference type="Proteomes" id="UP000799772">
    <property type="component" value="Unassembled WGS sequence"/>
</dbReference>
<gene>
    <name evidence="1" type="ORF">NA57DRAFT_54323</name>
</gene>
<proteinExistence type="predicted"/>
<comment type="caution">
    <text evidence="1">The sequence shown here is derived from an EMBL/GenBank/DDBJ whole genome shotgun (WGS) entry which is preliminary data.</text>
</comment>
<reference evidence="1" key="1">
    <citation type="journal article" date="2020" name="Stud. Mycol.">
        <title>101 Dothideomycetes genomes: a test case for predicting lifestyles and emergence of pathogens.</title>
        <authorList>
            <person name="Haridas S."/>
            <person name="Albert R."/>
            <person name="Binder M."/>
            <person name="Bloem J."/>
            <person name="Labutti K."/>
            <person name="Salamov A."/>
            <person name="Andreopoulos B."/>
            <person name="Baker S."/>
            <person name="Barry K."/>
            <person name="Bills G."/>
            <person name="Bluhm B."/>
            <person name="Cannon C."/>
            <person name="Castanera R."/>
            <person name="Culley D."/>
            <person name="Daum C."/>
            <person name="Ezra D."/>
            <person name="Gonzalez J."/>
            <person name="Henrissat B."/>
            <person name="Kuo A."/>
            <person name="Liang C."/>
            <person name="Lipzen A."/>
            <person name="Lutzoni F."/>
            <person name="Magnuson J."/>
            <person name="Mondo S."/>
            <person name="Nolan M."/>
            <person name="Ohm R."/>
            <person name="Pangilinan J."/>
            <person name="Park H.-J."/>
            <person name="Ramirez L."/>
            <person name="Alfaro M."/>
            <person name="Sun H."/>
            <person name="Tritt A."/>
            <person name="Yoshinaga Y."/>
            <person name="Zwiers L.-H."/>
            <person name="Turgeon B."/>
            <person name="Goodwin S."/>
            <person name="Spatafora J."/>
            <person name="Crous P."/>
            <person name="Grigoriev I."/>
        </authorList>
    </citation>
    <scope>NUCLEOTIDE SEQUENCE</scope>
    <source>
        <strain evidence="1">CBS 133067</strain>
    </source>
</reference>
<name>A0A9P4M7P5_9PEZI</name>
<accession>A0A9P4M7P5</accession>
<evidence type="ECO:0000313" key="1">
    <source>
        <dbReference type="EMBL" id="KAF2100225.1"/>
    </source>
</evidence>
<organism evidence="1 2">
    <name type="scientific">Rhizodiscina lignyota</name>
    <dbReference type="NCBI Taxonomy" id="1504668"/>
    <lineage>
        <taxon>Eukaryota</taxon>
        <taxon>Fungi</taxon>
        <taxon>Dikarya</taxon>
        <taxon>Ascomycota</taxon>
        <taxon>Pezizomycotina</taxon>
        <taxon>Dothideomycetes</taxon>
        <taxon>Pleosporomycetidae</taxon>
        <taxon>Aulographales</taxon>
        <taxon>Rhizodiscinaceae</taxon>
        <taxon>Rhizodiscina</taxon>
    </lineage>
</organism>
<dbReference type="AlphaFoldDB" id="A0A9P4M7P5"/>
<keyword evidence="2" id="KW-1185">Reference proteome</keyword>
<dbReference type="EMBL" id="ML978124">
    <property type="protein sequence ID" value="KAF2100225.1"/>
    <property type="molecule type" value="Genomic_DNA"/>
</dbReference>
<protein>
    <submittedName>
        <fullName evidence="1">Uncharacterized protein</fullName>
    </submittedName>
</protein>